<keyword evidence="3" id="KW-0238">DNA-binding</keyword>
<keyword evidence="7" id="KW-1185">Reference proteome</keyword>
<evidence type="ECO:0000256" key="4">
    <source>
        <dbReference type="ARBA" id="ARBA00023163"/>
    </source>
</evidence>
<proteinExistence type="inferred from homology"/>
<dbReference type="InterPro" id="IPR037171">
    <property type="entry name" value="NagB/RpiA_transferase-like"/>
</dbReference>
<comment type="similarity">
    <text evidence="1">Belongs to the SorC transcriptional regulatory family.</text>
</comment>
<dbReference type="SUPFAM" id="SSF100950">
    <property type="entry name" value="NagB/RpiA/CoA transferase-like"/>
    <property type="match status" value="1"/>
</dbReference>
<name>A0ABR5A7M1_9BACL</name>
<feature type="domain" description="HTH crp-type" evidence="5">
    <location>
        <begin position="1"/>
        <end position="56"/>
    </location>
</feature>
<protein>
    <submittedName>
        <fullName evidence="6">RNA polymerase sigma70</fullName>
    </submittedName>
</protein>
<evidence type="ECO:0000256" key="2">
    <source>
        <dbReference type="ARBA" id="ARBA00023015"/>
    </source>
</evidence>
<dbReference type="RefSeq" id="WP_041060393.1">
    <property type="nucleotide sequence ID" value="NZ_JXAL01000003.1"/>
</dbReference>
<dbReference type="PROSITE" id="PS51063">
    <property type="entry name" value="HTH_CRP_2"/>
    <property type="match status" value="1"/>
</dbReference>
<dbReference type="Pfam" id="PF13545">
    <property type="entry name" value="HTH_Crp_2"/>
    <property type="match status" value="1"/>
</dbReference>
<reference evidence="6 7" key="1">
    <citation type="submission" date="2014-12" db="EMBL/GenBank/DDBJ databases">
        <title>Draft genome sequence of Cohnella kolymensis strain B-2846.</title>
        <authorList>
            <person name="Karlyshev A.V."/>
            <person name="Kudryashova E.B."/>
        </authorList>
    </citation>
    <scope>NUCLEOTIDE SEQUENCE [LARGE SCALE GENOMIC DNA]</scope>
    <source>
        <strain evidence="6 7">VKM B-2846</strain>
    </source>
</reference>
<organism evidence="6 7">
    <name type="scientific">Cohnella kolymensis</name>
    <dbReference type="NCBI Taxonomy" id="1590652"/>
    <lineage>
        <taxon>Bacteria</taxon>
        <taxon>Bacillati</taxon>
        <taxon>Bacillota</taxon>
        <taxon>Bacilli</taxon>
        <taxon>Bacillales</taxon>
        <taxon>Paenibacillaceae</taxon>
        <taxon>Cohnella</taxon>
    </lineage>
</organism>
<evidence type="ECO:0000313" key="7">
    <source>
        <dbReference type="Proteomes" id="UP000054526"/>
    </source>
</evidence>
<dbReference type="PANTHER" id="PTHR34294">
    <property type="entry name" value="TRANSCRIPTIONAL REGULATOR-RELATED"/>
    <property type="match status" value="1"/>
</dbReference>
<dbReference type="Proteomes" id="UP000054526">
    <property type="component" value="Unassembled WGS sequence"/>
</dbReference>
<gene>
    <name evidence="6" type="ORF">SD71_05040</name>
</gene>
<dbReference type="InterPro" id="IPR036390">
    <property type="entry name" value="WH_DNA-bd_sf"/>
</dbReference>
<accession>A0ABR5A7M1</accession>
<dbReference type="PANTHER" id="PTHR34294:SF1">
    <property type="entry name" value="TRANSCRIPTIONAL REGULATOR LSRR"/>
    <property type="match status" value="1"/>
</dbReference>
<dbReference type="Gene3D" id="1.10.10.60">
    <property type="entry name" value="Homeodomain-like"/>
    <property type="match status" value="1"/>
</dbReference>
<keyword evidence="4" id="KW-0804">Transcription</keyword>
<dbReference type="Pfam" id="PF04198">
    <property type="entry name" value="Sugar-bind"/>
    <property type="match status" value="1"/>
</dbReference>
<sequence>MNQLKILVEAATLYYQLDYSQQEIAHKLGISRPTVSRLLQQAKQKGIVKIGIFDPIEDAVTLAEEIKQRFELNHCMIVSVASSDDQLIKSSLGKAAAHYLYDTVNDGDIIGVTWGTTLHQVAVHMKQKYVRDVKVVQLNGGVSYSETNTYAAEILNEIGKAFYTTPHFLPLPAIVDQAVVKQTIVADRHIQSVLQLSEKANIAIFTVGEFSEQSTLIRAGYFSKEDMAILNEKGAVGDICSRVFDKDGRICHPSLNDRTIGIELNKFKEKEKRILVAGGMNKVAGTYGALQGRYPNVLIIDQFSAKALLEMSQE</sequence>
<evidence type="ECO:0000313" key="6">
    <source>
        <dbReference type="EMBL" id="KIL37029.1"/>
    </source>
</evidence>
<dbReference type="InterPro" id="IPR007324">
    <property type="entry name" value="Sugar-bd_dom_put"/>
</dbReference>
<evidence type="ECO:0000256" key="3">
    <source>
        <dbReference type="ARBA" id="ARBA00023125"/>
    </source>
</evidence>
<dbReference type="EMBL" id="JXAL01000003">
    <property type="protein sequence ID" value="KIL37029.1"/>
    <property type="molecule type" value="Genomic_DNA"/>
</dbReference>
<evidence type="ECO:0000256" key="1">
    <source>
        <dbReference type="ARBA" id="ARBA00010466"/>
    </source>
</evidence>
<dbReference type="SUPFAM" id="SSF46785">
    <property type="entry name" value="Winged helix' DNA-binding domain"/>
    <property type="match status" value="1"/>
</dbReference>
<keyword evidence="2" id="KW-0805">Transcription regulation</keyword>
<dbReference type="InterPro" id="IPR051054">
    <property type="entry name" value="SorC_transcr_regulators"/>
</dbReference>
<evidence type="ECO:0000259" key="5">
    <source>
        <dbReference type="PROSITE" id="PS51063"/>
    </source>
</evidence>
<dbReference type="InterPro" id="IPR012318">
    <property type="entry name" value="HTH_CRP"/>
</dbReference>
<dbReference type="Gene3D" id="3.40.50.1360">
    <property type="match status" value="1"/>
</dbReference>
<comment type="caution">
    <text evidence="6">The sequence shown here is derived from an EMBL/GenBank/DDBJ whole genome shotgun (WGS) entry which is preliminary data.</text>
</comment>